<dbReference type="EMBL" id="FNFV01000003">
    <property type="protein sequence ID" value="SDK55042.1"/>
    <property type="molecule type" value="Genomic_DNA"/>
</dbReference>
<dbReference type="HAMAP" id="MF_01609">
    <property type="entry name" value="Glu_cys_ligase_2"/>
    <property type="match status" value="1"/>
</dbReference>
<dbReference type="NCBIfam" id="TIGR02050">
    <property type="entry name" value="gshA_cyan_rel"/>
    <property type="match status" value="1"/>
</dbReference>
<dbReference type="SUPFAM" id="SSF55931">
    <property type="entry name" value="Glutamine synthetase/guanido kinase"/>
    <property type="match status" value="1"/>
</dbReference>
<dbReference type="EC" id="6.3.2.2" evidence="4"/>
<evidence type="ECO:0000313" key="5">
    <source>
        <dbReference type="EMBL" id="SDK55042.1"/>
    </source>
</evidence>
<dbReference type="InterPro" id="IPR011793">
    <property type="entry name" value="YbdK"/>
</dbReference>
<accession>A0A1G9CTR5</accession>
<dbReference type="Proteomes" id="UP000199328">
    <property type="component" value="Unassembled WGS sequence"/>
</dbReference>
<dbReference type="AlphaFoldDB" id="A0A1G9CTR5"/>
<evidence type="ECO:0000256" key="3">
    <source>
        <dbReference type="ARBA" id="ARBA00022840"/>
    </source>
</evidence>
<dbReference type="Pfam" id="PF04107">
    <property type="entry name" value="GCS2"/>
    <property type="match status" value="1"/>
</dbReference>
<evidence type="ECO:0000256" key="2">
    <source>
        <dbReference type="ARBA" id="ARBA00022741"/>
    </source>
</evidence>
<name>A0A1G9CTR5_9RHOB</name>
<dbReference type="STRING" id="990712.SAMN05216257_103226"/>
<comment type="function">
    <text evidence="4">ATP-dependent carboxylate-amine ligase which exhibits weak glutamate--cysteine ligase activity.</text>
</comment>
<dbReference type="InterPro" id="IPR014746">
    <property type="entry name" value="Gln_synth/guanido_kin_cat_dom"/>
</dbReference>
<evidence type="ECO:0000313" key="6">
    <source>
        <dbReference type="Proteomes" id="UP000199328"/>
    </source>
</evidence>
<dbReference type="PANTHER" id="PTHR36510">
    <property type="entry name" value="GLUTAMATE--CYSTEINE LIGASE 2-RELATED"/>
    <property type="match status" value="1"/>
</dbReference>
<evidence type="ECO:0000256" key="4">
    <source>
        <dbReference type="HAMAP-Rule" id="MF_01609"/>
    </source>
</evidence>
<dbReference type="PANTHER" id="PTHR36510:SF1">
    <property type="entry name" value="GLUTAMATE--CYSTEINE LIGASE 2-RELATED"/>
    <property type="match status" value="1"/>
</dbReference>
<gene>
    <name evidence="5" type="ORF">SAMN05216257_103226</name>
</gene>
<proteinExistence type="inferred from homology"/>
<comment type="similarity">
    <text evidence="4">Belongs to the glutamate--cysteine ligase type 2 family. YbdK subfamily.</text>
</comment>
<dbReference type="GO" id="GO:0042398">
    <property type="term" value="P:modified amino acid biosynthetic process"/>
    <property type="evidence" value="ECO:0007669"/>
    <property type="project" value="InterPro"/>
</dbReference>
<dbReference type="GO" id="GO:0004357">
    <property type="term" value="F:glutamate-cysteine ligase activity"/>
    <property type="evidence" value="ECO:0007669"/>
    <property type="project" value="UniProtKB-EC"/>
</dbReference>
<reference evidence="6" key="1">
    <citation type="submission" date="2016-10" db="EMBL/GenBank/DDBJ databases">
        <authorList>
            <person name="Varghese N."/>
            <person name="Submissions S."/>
        </authorList>
    </citation>
    <scope>NUCLEOTIDE SEQUENCE [LARGE SCALE GENOMIC DNA]</scope>
    <source>
        <strain evidence="6">CGMCC 1.10789</strain>
    </source>
</reference>
<dbReference type="Gene3D" id="3.30.590.20">
    <property type="match status" value="1"/>
</dbReference>
<keyword evidence="3 4" id="KW-0067">ATP-binding</keyword>
<dbReference type="InterPro" id="IPR050141">
    <property type="entry name" value="GCL_type2/YbdK_subfam"/>
</dbReference>
<keyword evidence="1 4" id="KW-0436">Ligase</keyword>
<keyword evidence="2 4" id="KW-0547">Nucleotide-binding</keyword>
<dbReference type="OrthoDB" id="9769628at2"/>
<dbReference type="GO" id="GO:0005524">
    <property type="term" value="F:ATP binding"/>
    <property type="evidence" value="ECO:0007669"/>
    <property type="project" value="UniProtKB-KW"/>
</dbReference>
<dbReference type="InterPro" id="IPR006336">
    <property type="entry name" value="GCS2"/>
</dbReference>
<protein>
    <recommendedName>
        <fullName evidence="4">Putative glutamate--cysteine ligase 2</fullName>
        <ecNumber evidence="4">6.3.2.2</ecNumber>
    </recommendedName>
    <alternativeName>
        <fullName evidence="4">Gamma-glutamylcysteine synthetase 2</fullName>
        <shortName evidence="4">GCS 2</shortName>
        <shortName evidence="4">Gamma-GCS 2</shortName>
    </alternativeName>
</protein>
<dbReference type="RefSeq" id="WP_092499906.1">
    <property type="nucleotide sequence ID" value="NZ_FNFV01000003.1"/>
</dbReference>
<sequence>MAISEPSFTLGIEEEYLLVDRDGFDLAEAPAKLMEALRARLGDQVSPEFLRCQVEVGTRVCANIAEAREELRNLRRAVAEEAARFDLVPLAVSCHPTADWEDQPRTDKERYEVIEHDLAAVARRLLISGMHVHVGIEDENLRIDLMNQATYFLPHLLAMSGSSPFWKGHDTGLMSYRLTVFDNVPRTGLPPRLSDWSEYQRSIEAIVATGAIEDGSKIWWDMRPSVRFPTLEARIFDNSPRLEHTLTLAAFTQCILRHLFRLRLKNQRWRIYDAFLIGENRWRAQRYGMREGLIDFGRGELVPFPELLEEMLELFAEDAEALGCVAEIEGGRDILAQGSSAERQRRVFADEVAAGATREEAFRGVILSLIEEYRADL</sequence>
<keyword evidence="6" id="KW-1185">Reference proteome</keyword>
<evidence type="ECO:0000256" key="1">
    <source>
        <dbReference type="ARBA" id="ARBA00022598"/>
    </source>
</evidence>
<dbReference type="NCBIfam" id="NF010039">
    <property type="entry name" value="PRK13515.1"/>
    <property type="match status" value="1"/>
</dbReference>
<comment type="catalytic activity">
    <reaction evidence="4">
        <text>L-cysteine + L-glutamate + ATP = gamma-L-glutamyl-L-cysteine + ADP + phosphate + H(+)</text>
        <dbReference type="Rhea" id="RHEA:13285"/>
        <dbReference type="ChEBI" id="CHEBI:15378"/>
        <dbReference type="ChEBI" id="CHEBI:29985"/>
        <dbReference type="ChEBI" id="CHEBI:30616"/>
        <dbReference type="ChEBI" id="CHEBI:35235"/>
        <dbReference type="ChEBI" id="CHEBI:43474"/>
        <dbReference type="ChEBI" id="CHEBI:58173"/>
        <dbReference type="ChEBI" id="CHEBI:456216"/>
        <dbReference type="EC" id="6.3.2.2"/>
    </reaction>
</comment>
<organism evidence="5 6">
    <name type="scientific">Meinhardsimonia xiamenensis</name>
    <dbReference type="NCBI Taxonomy" id="990712"/>
    <lineage>
        <taxon>Bacteria</taxon>
        <taxon>Pseudomonadati</taxon>
        <taxon>Pseudomonadota</taxon>
        <taxon>Alphaproteobacteria</taxon>
        <taxon>Rhodobacterales</taxon>
        <taxon>Paracoccaceae</taxon>
        <taxon>Meinhardsimonia</taxon>
    </lineage>
</organism>